<comment type="caution">
    <text evidence="1">The sequence shown here is derived from an EMBL/GenBank/DDBJ whole genome shotgun (WGS) entry which is preliminary data.</text>
</comment>
<name>A0ABR4IIZ9_9EURO</name>
<gene>
    <name evidence="1" type="ORF">BDW59DRAFT_160061</name>
</gene>
<proteinExistence type="predicted"/>
<dbReference type="Proteomes" id="UP001610335">
    <property type="component" value="Unassembled WGS sequence"/>
</dbReference>
<evidence type="ECO:0000313" key="2">
    <source>
        <dbReference type="Proteomes" id="UP001610335"/>
    </source>
</evidence>
<dbReference type="EMBL" id="JBFXLS010000023">
    <property type="protein sequence ID" value="KAL2827753.1"/>
    <property type="molecule type" value="Genomic_DNA"/>
</dbReference>
<reference evidence="1 2" key="1">
    <citation type="submission" date="2024-07" db="EMBL/GenBank/DDBJ databases">
        <title>Section-level genome sequencing and comparative genomics of Aspergillus sections Usti and Cavernicolus.</title>
        <authorList>
            <consortium name="Lawrence Berkeley National Laboratory"/>
            <person name="Nybo J.L."/>
            <person name="Vesth T.C."/>
            <person name="Theobald S."/>
            <person name="Frisvad J.C."/>
            <person name="Larsen T.O."/>
            <person name="Kjaerboelling I."/>
            <person name="Rothschild-Mancinelli K."/>
            <person name="Lyhne E.K."/>
            <person name="Kogle M.E."/>
            <person name="Barry K."/>
            <person name="Clum A."/>
            <person name="Na H."/>
            <person name="Ledsgaard L."/>
            <person name="Lin J."/>
            <person name="Lipzen A."/>
            <person name="Kuo A."/>
            <person name="Riley R."/>
            <person name="Mondo S."/>
            <person name="LaButti K."/>
            <person name="Haridas S."/>
            <person name="Pangalinan J."/>
            <person name="Salamov A.A."/>
            <person name="Simmons B.A."/>
            <person name="Magnuson J.K."/>
            <person name="Chen J."/>
            <person name="Drula E."/>
            <person name="Henrissat B."/>
            <person name="Wiebenga A."/>
            <person name="Lubbers R.J."/>
            <person name="Gomes A.C."/>
            <person name="Makela M.R."/>
            <person name="Stajich J."/>
            <person name="Grigoriev I.V."/>
            <person name="Mortensen U.H."/>
            <person name="De vries R.P."/>
            <person name="Baker S.E."/>
            <person name="Andersen M.R."/>
        </authorList>
    </citation>
    <scope>NUCLEOTIDE SEQUENCE [LARGE SCALE GENOMIC DNA]</scope>
    <source>
        <strain evidence="1 2">CBS 600.67</strain>
    </source>
</reference>
<keyword evidence="2" id="KW-1185">Reference proteome</keyword>
<accession>A0ABR4IIZ9</accession>
<organism evidence="1 2">
    <name type="scientific">Aspergillus cavernicola</name>
    <dbReference type="NCBI Taxonomy" id="176166"/>
    <lineage>
        <taxon>Eukaryota</taxon>
        <taxon>Fungi</taxon>
        <taxon>Dikarya</taxon>
        <taxon>Ascomycota</taxon>
        <taxon>Pezizomycotina</taxon>
        <taxon>Eurotiomycetes</taxon>
        <taxon>Eurotiomycetidae</taxon>
        <taxon>Eurotiales</taxon>
        <taxon>Aspergillaceae</taxon>
        <taxon>Aspergillus</taxon>
        <taxon>Aspergillus subgen. Nidulantes</taxon>
    </lineage>
</organism>
<evidence type="ECO:0000313" key="1">
    <source>
        <dbReference type="EMBL" id="KAL2827753.1"/>
    </source>
</evidence>
<protein>
    <submittedName>
        <fullName evidence="1">Uncharacterized protein</fullName>
    </submittedName>
</protein>
<sequence length="165" mass="18144">MGEATGKWASTSWAFYSGIAYNEGFTIVAKNLLPKNVQDYNDALKAAKALASSYGMAAPVFWTYPHNNKGADDSDLHNFSILADFTSSVALADYLFNAFHNVNHTALAGSASESLLSKRAGYCLDYNEKERVQSNKFLGTLSMMRVVLDSCLTFNGIIIKKNYIK</sequence>